<organism evidence="1 2">
    <name type="scientific">Lysinibacter cavernae</name>
    <dbReference type="NCBI Taxonomy" id="1640652"/>
    <lineage>
        <taxon>Bacteria</taxon>
        <taxon>Bacillati</taxon>
        <taxon>Actinomycetota</taxon>
        <taxon>Actinomycetes</taxon>
        <taxon>Micrococcales</taxon>
        <taxon>Microbacteriaceae</taxon>
        <taxon>Lysinibacter</taxon>
    </lineage>
</organism>
<name>A0A7X5TV07_9MICO</name>
<dbReference type="AlphaFoldDB" id="A0A7X5TV07"/>
<comment type="caution">
    <text evidence="1">The sequence shown here is derived from an EMBL/GenBank/DDBJ whole genome shotgun (WGS) entry which is preliminary data.</text>
</comment>
<reference evidence="1 2" key="1">
    <citation type="submission" date="2020-02" db="EMBL/GenBank/DDBJ databases">
        <title>Sequencing the genomes of 1000 actinobacteria strains.</title>
        <authorList>
            <person name="Klenk H.-P."/>
        </authorList>
    </citation>
    <scope>NUCLEOTIDE SEQUENCE [LARGE SCALE GENOMIC DNA]</scope>
    <source>
        <strain evidence="1 2">DSM 27960</strain>
    </source>
</reference>
<dbReference type="RefSeq" id="WP_167151964.1">
    <property type="nucleotide sequence ID" value="NZ_JAAMOX010000003.1"/>
</dbReference>
<gene>
    <name evidence="1" type="ORF">FHX76_002988</name>
</gene>
<keyword evidence="2" id="KW-1185">Reference proteome</keyword>
<sequence>MSNPAEYLLNFFQLNSRDQHRWPLRPLLEACNAIDDDLATRNQLGASTDSFRKVTQYVGTALYEKATKDLQRIETAGTGGRCTIDGPLRDLLGVLATQITPRAILNDEASACVVSLIQSVKETIRIDSSLPNELKFYMLQTITSLELELDKTALYGDFSVEDALMRLFGLIRRAEETSEKPEAWRKVWVDWGIPIVQGMIVNTPQFLLGAASLLAITS</sequence>
<dbReference type="Proteomes" id="UP000541033">
    <property type="component" value="Unassembled WGS sequence"/>
</dbReference>
<evidence type="ECO:0000313" key="1">
    <source>
        <dbReference type="EMBL" id="NIH55073.1"/>
    </source>
</evidence>
<dbReference type="EMBL" id="JAAMOX010000003">
    <property type="protein sequence ID" value="NIH55073.1"/>
    <property type="molecule type" value="Genomic_DNA"/>
</dbReference>
<proteinExistence type="predicted"/>
<evidence type="ECO:0000313" key="2">
    <source>
        <dbReference type="Proteomes" id="UP000541033"/>
    </source>
</evidence>
<accession>A0A7X5TV07</accession>
<protein>
    <submittedName>
        <fullName evidence="1">Uncharacterized protein</fullName>
    </submittedName>
</protein>